<comment type="caution">
    <text evidence="3">The sequence shown here is derived from an EMBL/GenBank/DDBJ whole genome shotgun (WGS) entry which is preliminary data.</text>
</comment>
<organism evidence="3 4">
    <name type="scientific">Candidatus Accumulibacter vicinus</name>
    <dbReference type="NCBI Taxonomy" id="2954382"/>
    <lineage>
        <taxon>Bacteria</taxon>
        <taxon>Pseudomonadati</taxon>
        <taxon>Pseudomonadota</taxon>
        <taxon>Betaproteobacteria</taxon>
        <taxon>Candidatus Accumulibacter</taxon>
    </lineage>
</organism>
<dbReference type="InterPro" id="IPR022060">
    <property type="entry name" value="DUF3616"/>
</dbReference>
<protein>
    <recommendedName>
        <fullName evidence="2">DUF3616 domain-containing protein</fullName>
    </recommendedName>
</protein>
<dbReference type="EMBL" id="JDSS02000021">
    <property type="protein sequence ID" value="KFB68250.1"/>
    <property type="molecule type" value="Genomic_DNA"/>
</dbReference>
<evidence type="ECO:0000313" key="3">
    <source>
        <dbReference type="EMBL" id="KFB68250.1"/>
    </source>
</evidence>
<reference evidence="3 4" key="1">
    <citation type="submission" date="2014-07" db="EMBL/GenBank/DDBJ databases">
        <title>Expanding our view of genomic diversity in Candidatus Accumulibacter clades.</title>
        <authorList>
            <person name="Skennerton C.T."/>
            <person name="Barr J.J."/>
            <person name="Slater F.R."/>
            <person name="Bond P.L."/>
            <person name="Tyson G.W."/>
        </authorList>
    </citation>
    <scope>NUCLEOTIDE SEQUENCE [LARGE SCALE GENOMIC DNA]</scope>
    <source>
        <strain evidence="4">SK-01</strain>
    </source>
</reference>
<keyword evidence="1" id="KW-0732">Signal</keyword>
<dbReference type="STRING" id="1457154.CAPSK01_002103"/>
<sequence>MNNYPISVTALLLNTLLVVAPVHAEETRYLGLCDASAAVALGARHFVVADDDRHVLTIYQRGKPEAVACVELLGNSGECLPKAKAKATKSDIEGAARIGDRIYWISSHARNQDGEIKVQRRQFFATDVLASAPSPTVSAATPPYTRLVEDIAAEPRFAVLGSASKQAIDPEMPGGLNIEGLAATPDGQLLIGFRNPLSARKEALLLPLRNPAAVIDQAAKPVFGDLIALDLGERGIRSIDFVNSRFAIIAGPLGDKKSGKGFALYTWSGKAADSPQRVKKIDFSGMHPEALFAAAGKNEIYVLSDDGNQCKDTKPGEKSFRGFSLTLPDL</sequence>
<dbReference type="Proteomes" id="UP000019812">
    <property type="component" value="Unassembled WGS sequence"/>
</dbReference>
<evidence type="ECO:0000259" key="2">
    <source>
        <dbReference type="Pfam" id="PF12275"/>
    </source>
</evidence>
<gene>
    <name evidence="3" type="ORF">CAPSK01_002103</name>
</gene>
<proteinExistence type="predicted"/>
<dbReference type="RefSeq" id="WP_273703419.1">
    <property type="nucleotide sequence ID" value="NZ_JDSS02000021.1"/>
</dbReference>
<evidence type="ECO:0000313" key="4">
    <source>
        <dbReference type="Proteomes" id="UP000019812"/>
    </source>
</evidence>
<evidence type="ECO:0000256" key="1">
    <source>
        <dbReference type="SAM" id="SignalP"/>
    </source>
</evidence>
<name>A0A084Y0K6_9PROT</name>
<feature type="domain" description="DUF3616" evidence="2">
    <location>
        <begin position="174"/>
        <end position="279"/>
    </location>
</feature>
<dbReference type="Pfam" id="PF12275">
    <property type="entry name" value="DUF3616"/>
    <property type="match status" value="1"/>
</dbReference>
<dbReference type="AlphaFoldDB" id="A0A084Y0K6"/>
<feature type="signal peptide" evidence="1">
    <location>
        <begin position="1"/>
        <end position="24"/>
    </location>
</feature>
<accession>A0A084Y0K6</accession>
<feature type="chain" id="PRO_5001785459" description="DUF3616 domain-containing protein" evidence="1">
    <location>
        <begin position="25"/>
        <end position="330"/>
    </location>
</feature>